<proteinExistence type="predicted"/>
<accession>A0A6J5SX21</accession>
<organism evidence="1">
    <name type="scientific">uncultured Caudovirales phage</name>
    <dbReference type="NCBI Taxonomy" id="2100421"/>
    <lineage>
        <taxon>Viruses</taxon>
        <taxon>Duplodnaviria</taxon>
        <taxon>Heunggongvirae</taxon>
        <taxon>Uroviricota</taxon>
        <taxon>Caudoviricetes</taxon>
        <taxon>Peduoviridae</taxon>
        <taxon>Maltschvirus</taxon>
        <taxon>Maltschvirus maltsch</taxon>
    </lineage>
</organism>
<name>A0A6J5SX21_9CAUD</name>
<dbReference type="EMBL" id="LR797474">
    <property type="protein sequence ID" value="CAB4218987.1"/>
    <property type="molecule type" value="Genomic_DNA"/>
</dbReference>
<sequence length="82" mass="9427">MAATSKHYGDVALWIEKVIDSCETQEQDRAARKLIAQFMVVHHDLEFVVLNKLTSDLSMRLDDRTMDRLENRLTALKHATAN</sequence>
<gene>
    <name evidence="1" type="ORF">UFOVP1604_70</name>
</gene>
<evidence type="ECO:0000313" key="1">
    <source>
        <dbReference type="EMBL" id="CAB4218987.1"/>
    </source>
</evidence>
<protein>
    <submittedName>
        <fullName evidence="1">Uncharacterized protein</fullName>
    </submittedName>
</protein>
<reference evidence="1" key="1">
    <citation type="submission" date="2020-05" db="EMBL/GenBank/DDBJ databases">
        <authorList>
            <person name="Chiriac C."/>
            <person name="Salcher M."/>
            <person name="Ghai R."/>
            <person name="Kavagutti S V."/>
        </authorList>
    </citation>
    <scope>NUCLEOTIDE SEQUENCE</scope>
</reference>